<reference evidence="1" key="2">
    <citation type="journal article" date="2022" name="Microb. Genom.">
        <title>A chromosome-scale genome assembly of the tomato pathogen Cladosporium fulvum reveals a compartmentalized genome architecture and the presence of a dispensable chromosome.</title>
        <authorList>
            <person name="Zaccaron A.Z."/>
            <person name="Chen L.H."/>
            <person name="Samaras A."/>
            <person name="Stergiopoulos I."/>
        </authorList>
    </citation>
    <scope>NUCLEOTIDE SEQUENCE</scope>
    <source>
        <strain evidence="1">Race5_Kim</strain>
    </source>
</reference>
<organism evidence="1 2">
    <name type="scientific">Passalora fulva</name>
    <name type="common">Tomato leaf mold</name>
    <name type="synonym">Cladosporium fulvum</name>
    <dbReference type="NCBI Taxonomy" id="5499"/>
    <lineage>
        <taxon>Eukaryota</taxon>
        <taxon>Fungi</taxon>
        <taxon>Dikarya</taxon>
        <taxon>Ascomycota</taxon>
        <taxon>Pezizomycotina</taxon>
        <taxon>Dothideomycetes</taxon>
        <taxon>Dothideomycetidae</taxon>
        <taxon>Mycosphaerellales</taxon>
        <taxon>Mycosphaerellaceae</taxon>
        <taxon>Fulvia</taxon>
    </lineage>
</organism>
<dbReference type="GeneID" id="71989125"/>
<dbReference type="OrthoDB" id="3934270at2759"/>
<sequence>MDHDAHKYNDRRSNNDLYAAANPGRDIFERAVEPLMIAEGVPLRPANKRCSWYLGVPSVKHDTEWLSFLRTAGNTAPDPEVENARPPAEVEDAQLPVELDAGDDGVAELNEDTSFTAEEREWARDCMAFASGNSVYRIPPRASSSSTPTLMGLPQELRNQIYRLALVDINKIPITRASHTTPGLTRTSHQLREETYAIYLEENIFVLNIHDFGPVAPKTFFIGKNHQKHWLSQVACLDYTWSGEHKWANLKSWLQVYHANGVRPPRAEAGQSSWLRLPCQAFLLVEALKDVPWNNVSEVLEHWKIRTEIAQSGSAAFVWI</sequence>
<dbReference type="Proteomes" id="UP000756132">
    <property type="component" value="Chromosome 9"/>
</dbReference>
<accession>A0A9Q8UTD0</accession>
<gene>
    <name evidence="1" type="ORF">CLAFUR5_09247</name>
</gene>
<evidence type="ECO:0000313" key="2">
    <source>
        <dbReference type="Proteomes" id="UP000756132"/>
    </source>
</evidence>
<dbReference type="RefSeq" id="XP_047766112.1">
    <property type="nucleotide sequence ID" value="XM_047908395.1"/>
</dbReference>
<proteinExistence type="predicted"/>
<dbReference type="KEGG" id="ffu:CLAFUR5_09247"/>
<dbReference type="AlphaFoldDB" id="A0A9Q8UTD0"/>
<name>A0A9Q8UTD0_PASFU</name>
<dbReference type="EMBL" id="CP090171">
    <property type="protein sequence ID" value="UJO21746.1"/>
    <property type="molecule type" value="Genomic_DNA"/>
</dbReference>
<protein>
    <submittedName>
        <fullName evidence="1">Uncharacterized protein</fullName>
    </submittedName>
</protein>
<evidence type="ECO:0000313" key="1">
    <source>
        <dbReference type="EMBL" id="UJO21746.1"/>
    </source>
</evidence>
<reference evidence="1" key="1">
    <citation type="submission" date="2021-12" db="EMBL/GenBank/DDBJ databases">
        <authorList>
            <person name="Zaccaron A."/>
            <person name="Stergiopoulos I."/>
        </authorList>
    </citation>
    <scope>NUCLEOTIDE SEQUENCE</scope>
    <source>
        <strain evidence="1">Race5_Kim</strain>
    </source>
</reference>
<keyword evidence="2" id="KW-1185">Reference proteome</keyword>